<dbReference type="AlphaFoldDB" id="A0CJA7"/>
<dbReference type="InParanoid" id="A0CJA7"/>
<keyword evidence="3" id="KW-1185">Reference proteome</keyword>
<dbReference type="EMBL" id="CT868096">
    <property type="protein sequence ID" value="CAK70874.1"/>
    <property type="molecule type" value="Genomic_DNA"/>
</dbReference>
<proteinExistence type="predicted"/>
<reference evidence="2 3" key="1">
    <citation type="journal article" date="2006" name="Nature">
        <title>Global trends of whole-genome duplications revealed by the ciliate Paramecium tetraurelia.</title>
        <authorList>
            <consortium name="Genoscope"/>
            <person name="Aury J.-M."/>
            <person name="Jaillon O."/>
            <person name="Duret L."/>
            <person name="Noel B."/>
            <person name="Jubin C."/>
            <person name="Porcel B.M."/>
            <person name="Segurens B."/>
            <person name="Daubin V."/>
            <person name="Anthouard V."/>
            <person name="Aiach N."/>
            <person name="Arnaiz O."/>
            <person name="Billaut A."/>
            <person name="Beisson J."/>
            <person name="Blanc I."/>
            <person name="Bouhouche K."/>
            <person name="Camara F."/>
            <person name="Duharcourt S."/>
            <person name="Guigo R."/>
            <person name="Gogendeau D."/>
            <person name="Katinka M."/>
            <person name="Keller A.-M."/>
            <person name="Kissmehl R."/>
            <person name="Klotz C."/>
            <person name="Koll F."/>
            <person name="Le Moue A."/>
            <person name="Lepere C."/>
            <person name="Malinsky S."/>
            <person name="Nowacki M."/>
            <person name="Nowak J.K."/>
            <person name="Plattner H."/>
            <person name="Poulain J."/>
            <person name="Ruiz F."/>
            <person name="Serrano V."/>
            <person name="Zagulski M."/>
            <person name="Dessen P."/>
            <person name="Betermier M."/>
            <person name="Weissenbach J."/>
            <person name="Scarpelli C."/>
            <person name="Schachter V."/>
            <person name="Sperling L."/>
            <person name="Meyer E."/>
            <person name="Cohen J."/>
            <person name="Wincker P."/>
        </authorList>
    </citation>
    <scope>NUCLEOTIDE SEQUENCE [LARGE SCALE GENOMIC DNA]</scope>
    <source>
        <strain evidence="2 3">Stock d4-2</strain>
    </source>
</reference>
<dbReference type="STRING" id="5888.A0CJA7"/>
<name>A0CJA7_PARTE</name>
<sequence>MSEEELVNRFIDNISNELHYKNQEEVVQNVYQLIDLTCNKQFTIVEILLEKIRILNIEKHDHQQELEAQNDTLRAEIAFNLQQQMQMQRIQDELLQKQDTLYEKLLILEEELKQQQILNAIYKNQLESKQNNGENQNVEQFVFELKELQIENEYQKQQIQSLKSIISENKQDYQSQLMSNSSLIQHQEAIIKNMKDELSTQRQQIRQLKSENKQINDQIYEKQQSALKEITNSPFLQNAHSINTKQKTIVNEQKDSKKNQFSSQKRYLQADDLYDVNQFTLLECELQDTNYNTSLNTCCRNSYNFKKVQINEQPTPVQRNIYKDFFNLTSQCVKLNLNEEKILDSRVSHLFDEYVDQKIPYHQWYNEIKKYLLTLI</sequence>
<accession>A0CJA7</accession>
<dbReference type="GeneID" id="5024057"/>
<dbReference type="OrthoDB" id="301466at2759"/>
<feature type="coiled-coil region" evidence="1">
    <location>
        <begin position="45"/>
        <end position="225"/>
    </location>
</feature>
<dbReference type="OMA" id="LNTCCRN"/>
<evidence type="ECO:0000313" key="2">
    <source>
        <dbReference type="EMBL" id="CAK70874.1"/>
    </source>
</evidence>
<evidence type="ECO:0000313" key="3">
    <source>
        <dbReference type="Proteomes" id="UP000000600"/>
    </source>
</evidence>
<dbReference type="RefSeq" id="XP_001438271.1">
    <property type="nucleotide sequence ID" value="XM_001438234.1"/>
</dbReference>
<dbReference type="HOGENOM" id="CLU_736637_0_0_1"/>
<organism evidence="2 3">
    <name type="scientific">Paramecium tetraurelia</name>
    <dbReference type="NCBI Taxonomy" id="5888"/>
    <lineage>
        <taxon>Eukaryota</taxon>
        <taxon>Sar</taxon>
        <taxon>Alveolata</taxon>
        <taxon>Ciliophora</taxon>
        <taxon>Intramacronucleata</taxon>
        <taxon>Oligohymenophorea</taxon>
        <taxon>Peniculida</taxon>
        <taxon>Parameciidae</taxon>
        <taxon>Paramecium</taxon>
    </lineage>
</organism>
<evidence type="ECO:0000256" key="1">
    <source>
        <dbReference type="SAM" id="Coils"/>
    </source>
</evidence>
<dbReference type="KEGG" id="ptm:GSPATT00000585001"/>
<gene>
    <name evidence="2" type="ORF">GSPATT00000585001</name>
</gene>
<dbReference type="Proteomes" id="UP000000600">
    <property type="component" value="Unassembled WGS sequence"/>
</dbReference>
<keyword evidence="1" id="KW-0175">Coiled coil</keyword>
<protein>
    <submittedName>
        <fullName evidence="2">Uncharacterized protein</fullName>
    </submittedName>
</protein>